<dbReference type="InterPro" id="IPR050178">
    <property type="entry name" value="AspA/AstE_fam"/>
</dbReference>
<dbReference type="NCBIfam" id="NF003706">
    <property type="entry name" value="PRK05324.1"/>
    <property type="match status" value="1"/>
</dbReference>
<dbReference type="CDD" id="cd03855">
    <property type="entry name" value="M14_ASTE"/>
    <property type="match status" value="1"/>
</dbReference>
<dbReference type="GO" id="GO:0008270">
    <property type="term" value="F:zinc ion binding"/>
    <property type="evidence" value="ECO:0007669"/>
    <property type="project" value="InterPro"/>
</dbReference>
<organism evidence="6 7">
    <name type="scientific">Enterobacter hormaechei</name>
    <dbReference type="NCBI Taxonomy" id="158836"/>
    <lineage>
        <taxon>Bacteria</taxon>
        <taxon>Pseudomonadati</taxon>
        <taxon>Pseudomonadota</taxon>
        <taxon>Gammaproteobacteria</taxon>
        <taxon>Enterobacterales</taxon>
        <taxon>Enterobacteriaceae</taxon>
        <taxon>Enterobacter</taxon>
        <taxon>Enterobacter cloacae complex</taxon>
    </lineage>
</organism>
<dbReference type="GO" id="GO:0019544">
    <property type="term" value="P:L-arginine catabolic process to L-glutamate"/>
    <property type="evidence" value="ECO:0007669"/>
    <property type="project" value="InterPro"/>
</dbReference>
<evidence type="ECO:0000313" key="7">
    <source>
        <dbReference type="Proteomes" id="UP000476281"/>
    </source>
</evidence>
<comment type="cofactor">
    <cofactor evidence="1">
        <name>Zn(2+)</name>
        <dbReference type="ChEBI" id="CHEBI:29105"/>
    </cofactor>
</comment>
<keyword evidence="4" id="KW-0862">Zinc</keyword>
<comment type="caution">
    <text evidence="6">The sequence shown here is derived from an EMBL/GenBank/DDBJ whole genome shotgun (WGS) entry which is preliminary data.</text>
</comment>
<evidence type="ECO:0000256" key="1">
    <source>
        <dbReference type="ARBA" id="ARBA00001947"/>
    </source>
</evidence>
<feature type="domain" description="Succinylglutamate desuccinylase/Aspartoacylase catalytic" evidence="5">
    <location>
        <begin position="45"/>
        <end position="209"/>
    </location>
</feature>
<evidence type="ECO:0000313" key="6">
    <source>
        <dbReference type="EMBL" id="KAB2506650.1"/>
    </source>
</evidence>
<dbReference type="GO" id="GO:0016788">
    <property type="term" value="F:hydrolase activity, acting on ester bonds"/>
    <property type="evidence" value="ECO:0007669"/>
    <property type="project" value="InterPro"/>
</dbReference>
<dbReference type="GO" id="GO:0009017">
    <property type="term" value="F:succinylglutamate desuccinylase activity"/>
    <property type="evidence" value="ECO:0007669"/>
    <property type="project" value="UniProtKB-EC"/>
</dbReference>
<evidence type="ECO:0000256" key="4">
    <source>
        <dbReference type="ARBA" id="ARBA00022833"/>
    </source>
</evidence>
<dbReference type="PANTHER" id="PTHR15162:SF7">
    <property type="entry name" value="SUCCINYLGLUTAMATE DESUCCINYLASE"/>
    <property type="match status" value="1"/>
</dbReference>
<proteinExistence type="predicted"/>
<dbReference type="Gene3D" id="3.40.630.10">
    <property type="entry name" value="Zn peptidases"/>
    <property type="match status" value="1"/>
</dbReference>
<dbReference type="EMBL" id="WBSZ01001090">
    <property type="protein sequence ID" value="KAB2506650.1"/>
    <property type="molecule type" value="Genomic_DNA"/>
</dbReference>
<dbReference type="GO" id="GO:0019545">
    <property type="term" value="P:L-arginine catabolic process to succinate"/>
    <property type="evidence" value="ECO:0007669"/>
    <property type="project" value="InterPro"/>
</dbReference>
<evidence type="ECO:0000256" key="2">
    <source>
        <dbReference type="ARBA" id="ARBA00022723"/>
    </source>
</evidence>
<accession>A0A6L3XPY9</accession>
<gene>
    <name evidence="6" type="ORF">F9C29_23060</name>
</gene>
<evidence type="ECO:0000259" key="5">
    <source>
        <dbReference type="Pfam" id="PF24827"/>
    </source>
</evidence>
<dbReference type="Proteomes" id="UP000476281">
    <property type="component" value="Unassembled WGS sequence"/>
</dbReference>
<dbReference type="AlphaFoldDB" id="A0A6L3XPY9"/>
<sequence>MENLLALTLSEETPERQEGEGPSFHWRWLGRGGLELTPAGEYDLSLLLSTGIHGNETAPVEIVDLLLLALFRAEITLHCRLLEVLGNPPALAQNKRYLVSDINRMFGGRWAQFPQSDETTRAQWLEKVVTAFFAGAGETRWHLDLHTAIRASCHVRFGVLPQRHQPWDEAFLTWLGDAGLEALVFHQTPGGTFTHFTCENVGALSCTLE</sequence>
<dbReference type="EC" id="3.5.1.96" evidence="6"/>
<protein>
    <submittedName>
        <fullName evidence="6">Succinylglutamate desuccinylase</fullName>
        <ecNumber evidence="6">3.5.1.96</ecNumber>
    </submittedName>
</protein>
<keyword evidence="3 6" id="KW-0378">Hydrolase</keyword>
<feature type="non-terminal residue" evidence="6">
    <location>
        <position position="209"/>
    </location>
</feature>
<dbReference type="InterPro" id="IPR055438">
    <property type="entry name" value="AstE_AspA_cat"/>
</dbReference>
<evidence type="ECO:0000256" key="3">
    <source>
        <dbReference type="ARBA" id="ARBA00022801"/>
    </source>
</evidence>
<dbReference type="PANTHER" id="PTHR15162">
    <property type="entry name" value="ASPARTOACYLASE"/>
    <property type="match status" value="1"/>
</dbReference>
<name>A0A6L3XPY9_9ENTR</name>
<dbReference type="Pfam" id="PF24827">
    <property type="entry name" value="AstE_AspA_cat"/>
    <property type="match status" value="1"/>
</dbReference>
<dbReference type="SUPFAM" id="SSF53187">
    <property type="entry name" value="Zn-dependent exopeptidases"/>
    <property type="match status" value="1"/>
</dbReference>
<reference evidence="6 7" key="1">
    <citation type="submission" date="2019-09" db="EMBL/GenBank/DDBJ databases">
        <title>Reversal of blaTEM antimicrobial resistance by CRISPR-Cas9 in clinical E. coli and other Enterobacteriaceae strains.</title>
        <authorList>
            <person name="Tagliaferri T."/>
            <person name="Guimaraes N."/>
            <person name="Pereira M."/>
            <person name="Felicori L."/>
            <person name="Horz H.-P."/>
            <person name="Santos S."/>
            <person name="Mendes T."/>
        </authorList>
    </citation>
    <scope>NUCLEOTIDE SEQUENCE [LARGE SCALE GENOMIC DNA]</scope>
    <source>
        <strain evidence="6 7">E2_blaTEM_MG</strain>
    </source>
</reference>
<keyword evidence="2" id="KW-0479">Metal-binding</keyword>
<dbReference type="InterPro" id="IPR016681">
    <property type="entry name" value="SuccinylGlu_desuccinylase"/>
</dbReference>